<dbReference type="EMBL" id="CP003928">
    <property type="protein sequence ID" value="AGJ63361.1"/>
    <property type="molecule type" value="Genomic_DNA"/>
</dbReference>
<evidence type="ECO:0000313" key="3">
    <source>
        <dbReference type="EMBL" id="AGJ63361.1"/>
    </source>
</evidence>
<evidence type="ECO:0000313" key="4">
    <source>
        <dbReference type="Proteomes" id="UP000013006"/>
    </source>
</evidence>
<dbReference type="Gene3D" id="3.90.550.10">
    <property type="entry name" value="Spore Coat Polysaccharide Biosynthesis Protein SpsA, Chain A"/>
    <property type="match status" value="1"/>
</dbReference>
<name>M9UFH0_SACIS</name>
<dbReference type="PANTHER" id="PTHR19136:SF86">
    <property type="entry name" value="ADENOSYLCOBINAMIDE-PHOSPHATE GUANYLYLTRANSFERASE"/>
    <property type="match status" value="1"/>
</dbReference>
<reference evidence="3 4" key="1">
    <citation type="journal article" date="2013" name="Open Biol.">
        <title>Genomics and genetics of Sulfolobus islandicus LAL14/1, a model hyperthermophilic archaeon.</title>
        <authorList>
            <person name="Jaubert C."/>
            <person name="Danioux C."/>
            <person name="Oberto J."/>
            <person name="Cortez D."/>
            <person name="Bize A."/>
            <person name="Krupovic M."/>
            <person name="She Q."/>
            <person name="Forterre P."/>
            <person name="Prangishvili D."/>
            <person name="Sezonov G."/>
        </authorList>
    </citation>
    <scope>NUCLEOTIDE SEQUENCE [LARGE SCALE GENOMIC DNA]</scope>
    <source>
        <strain evidence="3">LAL14/1</strain>
    </source>
</reference>
<organism>
    <name type="scientific">Saccharolobus islandicus LAL14/1</name>
    <dbReference type="NCBI Taxonomy" id="1241935"/>
    <lineage>
        <taxon>Archaea</taxon>
        <taxon>Thermoproteota</taxon>
        <taxon>Thermoprotei</taxon>
        <taxon>Sulfolobales</taxon>
        <taxon>Sulfolobaceae</taxon>
        <taxon>Saccharolobus</taxon>
    </lineage>
</organism>
<feature type="domain" description="MobA-like NTP transferase" evidence="2">
    <location>
        <begin position="17"/>
        <end position="134"/>
    </location>
</feature>
<sequence length="178" mass="20325">MELLIKISRRNWSSLKAIILAGGKGKRVTLFKPFLVVCGKPLISWVFDAVNKVCDKVYLGISPSHPLFPIFKDSIFKIFPTPDISYENDIKYVVDNLKPPILVLPIDLAFIDDNAIKTLIDKCNVDVCSLKSNGNYLGVSYWIGLNFSNYATIEVKRRLYNINTWEDYIRANKECNML</sequence>
<dbReference type="Pfam" id="PF12804">
    <property type="entry name" value="NTP_transf_3"/>
    <property type="match status" value="1"/>
</dbReference>
<keyword evidence="3" id="KW-0548">Nucleotidyltransferase</keyword>
<evidence type="ECO:0000259" key="2">
    <source>
        <dbReference type="Pfam" id="PF12804"/>
    </source>
</evidence>
<dbReference type="InterPro" id="IPR029044">
    <property type="entry name" value="Nucleotide-diphossugar_trans"/>
</dbReference>
<accession>M9UFH0</accession>
<proteinExistence type="predicted"/>
<dbReference type="SUPFAM" id="SSF53448">
    <property type="entry name" value="Nucleotide-diphospho-sugar transferases"/>
    <property type="match status" value="1"/>
</dbReference>
<dbReference type="KEGG" id="sic:SiL_1916"/>
<dbReference type="AlphaFoldDB" id="M9UFH0"/>
<keyword evidence="1 3" id="KW-0808">Transferase</keyword>
<dbReference type="HOGENOM" id="CLU_098907_1_0_2"/>
<evidence type="ECO:0000256" key="1">
    <source>
        <dbReference type="ARBA" id="ARBA00022679"/>
    </source>
</evidence>
<protein>
    <submittedName>
        <fullName evidence="3">GTP:adenosylcobinamide-phosphate guanylyltransferase</fullName>
    </submittedName>
</protein>
<dbReference type="InterPro" id="IPR025877">
    <property type="entry name" value="MobA-like_NTP_Trfase"/>
</dbReference>
<dbReference type="GO" id="GO:0016779">
    <property type="term" value="F:nucleotidyltransferase activity"/>
    <property type="evidence" value="ECO:0007669"/>
    <property type="project" value="UniProtKB-KW"/>
</dbReference>
<dbReference type="Proteomes" id="UP000013006">
    <property type="component" value="Chromosome"/>
</dbReference>
<dbReference type="PANTHER" id="PTHR19136">
    <property type="entry name" value="MOLYBDENUM COFACTOR GUANYLYLTRANSFERASE"/>
    <property type="match status" value="1"/>
</dbReference>
<gene>
    <name evidence="3" type="ORF">SiL_1916</name>
</gene>